<evidence type="ECO:0000256" key="5">
    <source>
        <dbReference type="ARBA" id="ARBA00022989"/>
    </source>
</evidence>
<evidence type="ECO:0000313" key="10">
    <source>
        <dbReference type="Proteomes" id="UP000621436"/>
    </source>
</evidence>
<sequence length="298" mass="32659">MAKTKNKEKHKVIDKKIESPWQVAWRQFKKNKLGMMGLFILIIIALVAIFAPQLAPNSPYSTNILQANQAPGGDFPLGTDRVGRCIMSRMLYGARVSITVGLVSMSISVFIGTTLGLMAGYFGGLVDTLISRLIDIVRSVPFLILAIVIASIWGPGLYRLMAIIGILSWTGVARLVRGEVLALREREFIHASRASGADDSRIMFKHLLPNTFAPIIVNATLAVAAAILSEAGLSYLGLGIQPPMPSWGNMLNEARNLVILESRPWFWMPPGFMIIITVLSINFMGDGLRDALDPKLTR</sequence>
<feature type="transmembrane region" description="Helical" evidence="7">
    <location>
        <begin position="33"/>
        <end position="55"/>
    </location>
</feature>
<comment type="subcellular location">
    <subcellularLocation>
        <location evidence="1 7">Cell membrane</location>
        <topology evidence="1 7">Multi-pass membrane protein</topology>
    </subcellularLocation>
</comment>
<dbReference type="NCBIfam" id="NF045476">
    <property type="entry name" value="Opp4C"/>
    <property type="match status" value="1"/>
</dbReference>
<feature type="transmembrane region" description="Helical" evidence="7">
    <location>
        <begin position="265"/>
        <end position="285"/>
    </location>
</feature>
<dbReference type="Pfam" id="PF00528">
    <property type="entry name" value="BPD_transp_1"/>
    <property type="match status" value="1"/>
</dbReference>
<gene>
    <name evidence="9" type="ORF">I0Q91_13225</name>
</gene>
<dbReference type="PANTHER" id="PTHR43386:SF1">
    <property type="entry name" value="D,D-DIPEPTIDE TRANSPORT SYSTEM PERMEASE PROTEIN DDPC-RELATED"/>
    <property type="match status" value="1"/>
</dbReference>
<evidence type="ECO:0000256" key="6">
    <source>
        <dbReference type="ARBA" id="ARBA00023136"/>
    </source>
</evidence>
<evidence type="ECO:0000256" key="2">
    <source>
        <dbReference type="ARBA" id="ARBA00022448"/>
    </source>
</evidence>
<evidence type="ECO:0000256" key="7">
    <source>
        <dbReference type="RuleBase" id="RU363032"/>
    </source>
</evidence>
<dbReference type="AlphaFoldDB" id="A0A931AT94"/>
<dbReference type="InterPro" id="IPR000515">
    <property type="entry name" value="MetI-like"/>
</dbReference>
<dbReference type="InterPro" id="IPR050366">
    <property type="entry name" value="BP-dependent_transpt_permease"/>
</dbReference>
<dbReference type="PANTHER" id="PTHR43386">
    <property type="entry name" value="OLIGOPEPTIDE TRANSPORT SYSTEM PERMEASE PROTEIN APPC"/>
    <property type="match status" value="1"/>
</dbReference>
<dbReference type="GO" id="GO:0055085">
    <property type="term" value="P:transmembrane transport"/>
    <property type="evidence" value="ECO:0007669"/>
    <property type="project" value="InterPro"/>
</dbReference>
<keyword evidence="4 7" id="KW-0812">Transmembrane</keyword>
<feature type="transmembrane region" description="Helical" evidence="7">
    <location>
        <begin position="160"/>
        <end position="176"/>
    </location>
</feature>
<accession>A0A931AT94</accession>
<dbReference type="RefSeq" id="WP_270455142.1">
    <property type="nucleotide sequence ID" value="NZ_JADPIE010000009.1"/>
</dbReference>
<comment type="caution">
    <text evidence="9">The sequence shown here is derived from an EMBL/GenBank/DDBJ whole genome shotgun (WGS) entry which is preliminary data.</text>
</comment>
<keyword evidence="6 7" id="KW-0472">Membrane</keyword>
<evidence type="ECO:0000256" key="1">
    <source>
        <dbReference type="ARBA" id="ARBA00004651"/>
    </source>
</evidence>
<dbReference type="InterPro" id="IPR025966">
    <property type="entry name" value="OppC_N"/>
</dbReference>
<feature type="transmembrane region" description="Helical" evidence="7">
    <location>
        <begin position="136"/>
        <end position="154"/>
    </location>
</feature>
<dbReference type="Gene3D" id="1.10.3720.10">
    <property type="entry name" value="MetI-like"/>
    <property type="match status" value="1"/>
</dbReference>
<evidence type="ECO:0000259" key="8">
    <source>
        <dbReference type="PROSITE" id="PS50928"/>
    </source>
</evidence>
<dbReference type="CDD" id="cd06261">
    <property type="entry name" value="TM_PBP2"/>
    <property type="match status" value="1"/>
</dbReference>
<comment type="similarity">
    <text evidence="7">Belongs to the binding-protein-dependent transport system permease family.</text>
</comment>
<feature type="transmembrane region" description="Helical" evidence="7">
    <location>
        <begin position="98"/>
        <end position="124"/>
    </location>
</feature>
<keyword evidence="2 7" id="KW-0813">Transport</keyword>
<dbReference type="GO" id="GO:0005886">
    <property type="term" value="C:plasma membrane"/>
    <property type="evidence" value="ECO:0007669"/>
    <property type="project" value="UniProtKB-SubCell"/>
</dbReference>
<keyword evidence="5 7" id="KW-1133">Transmembrane helix</keyword>
<dbReference type="PROSITE" id="PS50928">
    <property type="entry name" value="ABC_TM1"/>
    <property type="match status" value="1"/>
</dbReference>
<reference evidence="9" key="1">
    <citation type="submission" date="2020-11" db="EMBL/GenBank/DDBJ databases">
        <title>Halonatronomonas betainensis gen. nov., sp. nov. a novel haloalkaliphilic representative of the family Halanaerobiacae capable of betaine degradation.</title>
        <authorList>
            <person name="Boltyanskaya Y."/>
            <person name="Kevbrin V."/>
            <person name="Detkova E."/>
            <person name="Grouzdev D.S."/>
            <person name="Koziaeva V."/>
            <person name="Zhilina T."/>
        </authorList>
    </citation>
    <scope>NUCLEOTIDE SEQUENCE</scope>
    <source>
        <strain evidence="9">Z-7014</strain>
    </source>
</reference>
<organism evidence="9 10">
    <name type="scientific">Halonatronomonas betaini</name>
    <dbReference type="NCBI Taxonomy" id="2778430"/>
    <lineage>
        <taxon>Bacteria</taxon>
        <taxon>Bacillati</taxon>
        <taxon>Bacillota</taxon>
        <taxon>Clostridia</taxon>
        <taxon>Halanaerobiales</taxon>
        <taxon>Halarsenatibacteraceae</taxon>
        <taxon>Halonatronomonas</taxon>
    </lineage>
</organism>
<dbReference type="Proteomes" id="UP000621436">
    <property type="component" value="Unassembled WGS sequence"/>
</dbReference>
<dbReference type="InterPro" id="IPR035906">
    <property type="entry name" value="MetI-like_sf"/>
</dbReference>
<dbReference type="InterPro" id="IPR053523">
    <property type="entry name" value="Oligopeptide_permease_AppC"/>
</dbReference>
<evidence type="ECO:0000256" key="4">
    <source>
        <dbReference type="ARBA" id="ARBA00022692"/>
    </source>
</evidence>
<dbReference type="EMBL" id="JADPIE010000009">
    <property type="protein sequence ID" value="MBF8438047.1"/>
    <property type="molecule type" value="Genomic_DNA"/>
</dbReference>
<proteinExistence type="inferred from homology"/>
<dbReference type="Pfam" id="PF12911">
    <property type="entry name" value="OppC_N"/>
    <property type="match status" value="1"/>
</dbReference>
<name>A0A931AT94_9FIRM</name>
<evidence type="ECO:0000256" key="3">
    <source>
        <dbReference type="ARBA" id="ARBA00022475"/>
    </source>
</evidence>
<keyword evidence="10" id="KW-1185">Reference proteome</keyword>
<feature type="domain" description="ABC transmembrane type-1" evidence="8">
    <location>
        <begin position="94"/>
        <end position="285"/>
    </location>
</feature>
<feature type="transmembrane region" description="Helical" evidence="7">
    <location>
        <begin position="207"/>
        <end position="228"/>
    </location>
</feature>
<dbReference type="SUPFAM" id="SSF161098">
    <property type="entry name" value="MetI-like"/>
    <property type="match status" value="1"/>
</dbReference>
<evidence type="ECO:0000313" key="9">
    <source>
        <dbReference type="EMBL" id="MBF8438047.1"/>
    </source>
</evidence>
<protein>
    <submittedName>
        <fullName evidence="9">ABC transporter permease</fullName>
    </submittedName>
</protein>
<keyword evidence="3" id="KW-1003">Cell membrane</keyword>